<name>A0A9Q3BHP6_9BASI</name>
<organism evidence="2 3">
    <name type="scientific">Austropuccinia psidii MF-1</name>
    <dbReference type="NCBI Taxonomy" id="1389203"/>
    <lineage>
        <taxon>Eukaryota</taxon>
        <taxon>Fungi</taxon>
        <taxon>Dikarya</taxon>
        <taxon>Basidiomycota</taxon>
        <taxon>Pucciniomycotina</taxon>
        <taxon>Pucciniomycetes</taxon>
        <taxon>Pucciniales</taxon>
        <taxon>Sphaerophragmiaceae</taxon>
        <taxon>Austropuccinia</taxon>
    </lineage>
</organism>
<comment type="caution">
    <text evidence="2">The sequence shown here is derived from an EMBL/GenBank/DDBJ whole genome shotgun (WGS) entry which is preliminary data.</text>
</comment>
<keyword evidence="3" id="KW-1185">Reference proteome</keyword>
<gene>
    <name evidence="2" type="ORF">O181_005217</name>
</gene>
<evidence type="ECO:0000313" key="2">
    <source>
        <dbReference type="EMBL" id="MBW0465502.1"/>
    </source>
</evidence>
<dbReference type="Proteomes" id="UP000765509">
    <property type="component" value="Unassembled WGS sequence"/>
</dbReference>
<feature type="region of interest" description="Disordered" evidence="1">
    <location>
        <begin position="1"/>
        <end position="27"/>
    </location>
</feature>
<evidence type="ECO:0000256" key="1">
    <source>
        <dbReference type="SAM" id="MobiDB-lite"/>
    </source>
</evidence>
<reference evidence="2" key="1">
    <citation type="submission" date="2021-03" db="EMBL/GenBank/DDBJ databases">
        <title>Draft genome sequence of rust myrtle Austropuccinia psidii MF-1, a brazilian biotype.</title>
        <authorList>
            <person name="Quecine M.C."/>
            <person name="Pachon D.M.R."/>
            <person name="Bonatelli M.L."/>
            <person name="Correr F.H."/>
            <person name="Franceschini L.M."/>
            <person name="Leite T.F."/>
            <person name="Margarido G.R.A."/>
            <person name="Almeida C.A."/>
            <person name="Ferrarezi J.A."/>
            <person name="Labate C.A."/>
        </authorList>
    </citation>
    <scope>NUCLEOTIDE SEQUENCE</scope>
    <source>
        <strain evidence="2">MF-1</strain>
    </source>
</reference>
<sequence length="93" mass="10394">MSIENLLNPISTPNNQDGNSAMPSDEQLIFNTPNPNITNEAIQESFEKINNGKKDEPARCFKGSFLEASFEALSALKMDVHNAQEQDKIQRIN</sequence>
<accession>A0A9Q3BHP6</accession>
<protein>
    <submittedName>
        <fullName evidence="2">Uncharacterized protein</fullName>
    </submittedName>
</protein>
<evidence type="ECO:0000313" key="3">
    <source>
        <dbReference type="Proteomes" id="UP000765509"/>
    </source>
</evidence>
<dbReference type="EMBL" id="AVOT02001059">
    <property type="protein sequence ID" value="MBW0465502.1"/>
    <property type="molecule type" value="Genomic_DNA"/>
</dbReference>
<feature type="compositionally biased region" description="Polar residues" evidence="1">
    <location>
        <begin position="8"/>
        <end position="22"/>
    </location>
</feature>
<proteinExistence type="predicted"/>
<dbReference type="AlphaFoldDB" id="A0A9Q3BHP6"/>